<dbReference type="HOGENOM" id="CLU_2184747_0_0_1"/>
<dbReference type="GeneID" id="26971048"/>
<feature type="region of interest" description="Disordered" evidence="1">
    <location>
        <begin position="1"/>
        <end position="30"/>
    </location>
</feature>
<accession>A0A0A2V095</accession>
<dbReference type="RefSeq" id="XP_015702506.1">
    <property type="nucleotide sequence ID" value="XM_015847863.1"/>
</dbReference>
<dbReference type="KEGG" id="pbl:PAAG_12365"/>
<evidence type="ECO:0000313" key="3">
    <source>
        <dbReference type="Proteomes" id="UP000002059"/>
    </source>
</evidence>
<protein>
    <submittedName>
        <fullName evidence="2">Uncharacterized protein</fullName>
    </submittedName>
</protein>
<dbReference type="EMBL" id="KN294014">
    <property type="protein sequence ID" value="KGQ00938.1"/>
    <property type="molecule type" value="Genomic_DNA"/>
</dbReference>
<dbReference type="AlphaFoldDB" id="A0A0A2V095"/>
<keyword evidence="3" id="KW-1185">Reference proteome</keyword>
<evidence type="ECO:0000313" key="2">
    <source>
        <dbReference type="EMBL" id="KGQ00938.1"/>
    </source>
</evidence>
<dbReference type="Proteomes" id="UP000002059">
    <property type="component" value="Partially assembled WGS sequence"/>
</dbReference>
<dbReference type="VEuPathDB" id="FungiDB:PAAG_12365"/>
<name>A0A0A2V095_PARBA</name>
<reference evidence="2 3" key="1">
    <citation type="journal article" date="2011" name="PLoS Genet.">
        <title>Comparative genomic analysis of human fungal pathogens causing paracoccidioidomycosis.</title>
        <authorList>
            <person name="Desjardins C.A."/>
            <person name="Champion M.D."/>
            <person name="Holder J.W."/>
            <person name="Muszewska A."/>
            <person name="Goldberg J."/>
            <person name="Bailao A.M."/>
            <person name="Brigido M.M."/>
            <person name="Ferreira M.E."/>
            <person name="Garcia A.M."/>
            <person name="Grynberg M."/>
            <person name="Gujja S."/>
            <person name="Heiman D.I."/>
            <person name="Henn M.R."/>
            <person name="Kodira C.D."/>
            <person name="Leon-Narvaez H."/>
            <person name="Longo L.V."/>
            <person name="Ma L.J."/>
            <person name="Malavazi I."/>
            <person name="Matsuo A.L."/>
            <person name="Morais F.V."/>
            <person name="Pereira M."/>
            <person name="Rodriguez-Brito S."/>
            <person name="Sakthikumar S."/>
            <person name="Salem-Izacc S.M."/>
            <person name="Sykes S.M."/>
            <person name="Teixeira M.M."/>
            <person name="Vallejo M.C."/>
            <person name="Walter M.E."/>
            <person name="Yandava C."/>
            <person name="Young S."/>
            <person name="Zeng Q."/>
            <person name="Zucker J."/>
            <person name="Felipe M.S."/>
            <person name="Goldman G.H."/>
            <person name="Haas B.J."/>
            <person name="McEwen J.G."/>
            <person name="Nino-Vega G."/>
            <person name="Puccia R."/>
            <person name="San-Blas G."/>
            <person name="Soares C.M."/>
            <person name="Birren B.W."/>
            <person name="Cuomo C.A."/>
        </authorList>
    </citation>
    <scope>NUCLEOTIDE SEQUENCE [LARGE SCALE GENOMIC DNA]</scope>
    <source>
        <strain evidence="3">ATCC MYA-826 / Pb01</strain>
    </source>
</reference>
<feature type="compositionally biased region" description="Polar residues" evidence="1">
    <location>
        <begin position="21"/>
        <end position="30"/>
    </location>
</feature>
<evidence type="ECO:0000256" key="1">
    <source>
        <dbReference type="SAM" id="MobiDB-lite"/>
    </source>
</evidence>
<sequence>MSSIRHAAPSTPGLNWRRRNVSSSKPSAARQSFHWRLVGRMTWVRDRSLAAWLARSVFLAARTSGSHYARDSPAVSGMLTPPSAQPSYPGRTWSNQYLVFTALLKPTES</sequence>
<proteinExistence type="predicted"/>
<organism evidence="2 3">
    <name type="scientific">Paracoccidioides lutzii (strain ATCC MYA-826 / Pb01)</name>
    <name type="common">Paracoccidioides brasiliensis</name>
    <dbReference type="NCBI Taxonomy" id="502779"/>
    <lineage>
        <taxon>Eukaryota</taxon>
        <taxon>Fungi</taxon>
        <taxon>Dikarya</taxon>
        <taxon>Ascomycota</taxon>
        <taxon>Pezizomycotina</taxon>
        <taxon>Eurotiomycetes</taxon>
        <taxon>Eurotiomycetidae</taxon>
        <taxon>Onygenales</taxon>
        <taxon>Ajellomycetaceae</taxon>
        <taxon>Paracoccidioides</taxon>
    </lineage>
</organism>
<gene>
    <name evidence="2" type="ORF">PAAG_12365</name>
</gene>